<evidence type="ECO:0000256" key="1">
    <source>
        <dbReference type="SAM" id="SignalP"/>
    </source>
</evidence>
<sequence>MKRIVIFLCVCCCLSSCGIYNFTGGSTGDAKTFQVNFFQNRAPLIEPGMDRDFTFYLQDLINNQTNLSLTSTNGDLVYEGEITSFTIAPMAANAQQQAAQNRLSVTINVRFTNTKDSEKDFERQFSHYYDFPANTQLSSVKSSAFEAIFERIGQDIFNASLANW</sequence>
<dbReference type="Pfam" id="PF04390">
    <property type="entry name" value="LptE"/>
    <property type="match status" value="1"/>
</dbReference>
<name>A0ABU5Z8X2_9FLAO</name>
<dbReference type="InterPro" id="IPR007485">
    <property type="entry name" value="LPS_assembly_LptE"/>
</dbReference>
<comment type="caution">
    <text evidence="2">The sequence shown here is derived from an EMBL/GenBank/DDBJ whole genome shotgun (WGS) entry which is preliminary data.</text>
</comment>
<feature type="chain" id="PRO_5046866355" evidence="1">
    <location>
        <begin position="22"/>
        <end position="164"/>
    </location>
</feature>
<evidence type="ECO:0000313" key="2">
    <source>
        <dbReference type="EMBL" id="MEB3075409.1"/>
    </source>
</evidence>
<evidence type="ECO:0000313" key="3">
    <source>
        <dbReference type="Proteomes" id="UP001311730"/>
    </source>
</evidence>
<dbReference type="EMBL" id="JAYKBW010000009">
    <property type="protein sequence ID" value="MEB3075409.1"/>
    <property type="molecule type" value="Genomic_DNA"/>
</dbReference>
<reference evidence="2 3" key="1">
    <citation type="submission" date="2023-12" db="EMBL/GenBank/DDBJ databases">
        <title>Genomic sequences of Capnocytophaga and Parvimonas strains.</title>
        <authorList>
            <person name="Watt R.M."/>
            <person name="Wang M."/>
            <person name="Yang T."/>
            <person name="Tong W.M."/>
        </authorList>
    </citation>
    <scope>NUCLEOTIDE SEQUENCE [LARGE SCALE GENOMIC DNA]</scope>
    <source>
        <strain evidence="2 3">CCUG 13096</strain>
    </source>
</reference>
<gene>
    <name evidence="2" type="ORF">VJJ08_08875</name>
</gene>
<dbReference type="RefSeq" id="WP_297974706.1">
    <property type="nucleotide sequence ID" value="NZ_JAYKBW010000009.1"/>
</dbReference>
<accession>A0ABU5Z8X2</accession>
<keyword evidence="3" id="KW-1185">Reference proteome</keyword>
<dbReference type="Proteomes" id="UP001311730">
    <property type="component" value="Unassembled WGS sequence"/>
</dbReference>
<feature type="signal peptide" evidence="1">
    <location>
        <begin position="1"/>
        <end position="21"/>
    </location>
</feature>
<keyword evidence="1" id="KW-0732">Signal</keyword>
<protein>
    <submittedName>
        <fullName evidence="2">LptE family protein</fullName>
    </submittedName>
</protein>
<organism evidence="2 3">
    <name type="scientific">Capnocytophaga gingivalis</name>
    <dbReference type="NCBI Taxonomy" id="1017"/>
    <lineage>
        <taxon>Bacteria</taxon>
        <taxon>Pseudomonadati</taxon>
        <taxon>Bacteroidota</taxon>
        <taxon>Flavobacteriia</taxon>
        <taxon>Flavobacteriales</taxon>
        <taxon>Flavobacteriaceae</taxon>
        <taxon>Capnocytophaga</taxon>
    </lineage>
</organism>
<proteinExistence type="predicted"/>